<dbReference type="Proteomes" id="UP000562723">
    <property type="component" value="Unassembled WGS sequence"/>
</dbReference>
<evidence type="ECO:0000313" key="2">
    <source>
        <dbReference type="Proteomes" id="UP000562723"/>
    </source>
</evidence>
<dbReference type="AlphaFoldDB" id="A0AAJ3KWD3"/>
<comment type="caution">
    <text evidence="1">The sequence shown here is derived from an EMBL/GenBank/DDBJ whole genome shotgun (WGS) entry which is preliminary data.</text>
</comment>
<evidence type="ECO:0000313" key="1">
    <source>
        <dbReference type="EMBL" id="NUT82459.1"/>
    </source>
</evidence>
<organism evidence="1 2">
    <name type="scientific">Pseudomonas brassicacearum</name>
    <dbReference type="NCBI Taxonomy" id="930166"/>
    <lineage>
        <taxon>Bacteria</taxon>
        <taxon>Pseudomonadati</taxon>
        <taxon>Pseudomonadota</taxon>
        <taxon>Gammaproteobacteria</taxon>
        <taxon>Pseudomonadales</taxon>
        <taxon>Pseudomonadaceae</taxon>
        <taxon>Pseudomonas</taxon>
    </lineage>
</organism>
<sequence>MIKETPNPPKPASTFPYGDYAPDMLKEAADRAMDHYLKPDGSEPDPQPSVQLFSVSDNVDTETLLANLSETLASANAVLSDLLFDLDGSRRHVALGVAQMIELGTLLANKALDRVELRT</sequence>
<evidence type="ECO:0008006" key="3">
    <source>
        <dbReference type="Google" id="ProtNLM"/>
    </source>
</evidence>
<protein>
    <recommendedName>
        <fullName evidence="3">DUF3077 domain-containing protein</fullName>
    </recommendedName>
</protein>
<reference evidence="1 2" key="1">
    <citation type="journal article" date="2020" name="Front. Plant Sci.">
        <title>Isolation of Rhizosphere Bacteria That Improve Quality and Water Stress Tolerance in Greenhouse Ornamentals.</title>
        <authorList>
            <person name="Nordstedt N.P."/>
            <person name="Jones M.L."/>
        </authorList>
    </citation>
    <scope>NUCLEOTIDE SEQUENCE [LARGE SCALE GENOMIC DNA]</scope>
    <source>
        <strain evidence="1 2">C2F7</strain>
    </source>
</reference>
<proteinExistence type="predicted"/>
<dbReference type="Pfam" id="PF19619">
    <property type="entry name" value="DUF6124"/>
    <property type="match status" value="1"/>
</dbReference>
<dbReference type="RefSeq" id="WP_058546718.1">
    <property type="nucleotide sequence ID" value="NZ_CP045701.2"/>
</dbReference>
<accession>A0AAJ3KWD3</accession>
<name>A0AAJ3KWD3_9PSED</name>
<dbReference type="EMBL" id="JABFMS010000028">
    <property type="protein sequence ID" value="NUT82459.1"/>
    <property type="molecule type" value="Genomic_DNA"/>
</dbReference>
<gene>
    <name evidence="1" type="ORF">HNO85_16055</name>
</gene>